<evidence type="ECO:0000256" key="7">
    <source>
        <dbReference type="ARBA" id="ARBA00023015"/>
    </source>
</evidence>
<keyword evidence="10" id="KW-0539">Nucleus</keyword>
<comment type="subcellular location">
    <subcellularLocation>
        <location evidence="1">Nucleus</location>
    </subcellularLocation>
</comment>
<keyword evidence="6" id="KW-0862">Zinc</keyword>
<keyword evidence="4" id="KW-0677">Repeat</keyword>
<dbReference type="Pfam" id="PF00096">
    <property type="entry name" value="zf-C2H2"/>
    <property type="match status" value="2"/>
</dbReference>
<dbReference type="GO" id="GO:0005634">
    <property type="term" value="C:nucleus"/>
    <property type="evidence" value="ECO:0007669"/>
    <property type="project" value="UniProtKB-SubCell"/>
</dbReference>
<dbReference type="PANTHER" id="PTHR24394:SF44">
    <property type="entry name" value="ZINC FINGER PROTEIN 271-LIKE"/>
    <property type="match status" value="1"/>
</dbReference>
<dbReference type="FunFam" id="3.30.160.60:FF:000912">
    <property type="entry name" value="Zinc finger protein 660"/>
    <property type="match status" value="1"/>
</dbReference>
<evidence type="ECO:0000256" key="3">
    <source>
        <dbReference type="ARBA" id="ARBA00022723"/>
    </source>
</evidence>
<dbReference type="PANTHER" id="PTHR24394">
    <property type="entry name" value="ZINC FINGER PROTEIN"/>
    <property type="match status" value="1"/>
</dbReference>
<reference evidence="14" key="1">
    <citation type="submission" date="2025-08" db="UniProtKB">
        <authorList>
            <consortium name="Ensembl"/>
        </authorList>
    </citation>
    <scope>IDENTIFICATION</scope>
</reference>
<dbReference type="FunFam" id="3.30.160.60:FF:000931">
    <property type="entry name" value="zinc finger protein 697"/>
    <property type="match status" value="1"/>
</dbReference>
<dbReference type="AlphaFoldDB" id="A0A3Q2DDY0"/>
<name>A0A3Q2DDY0_CYPVA</name>
<dbReference type="Pfam" id="PF12874">
    <property type="entry name" value="zf-met"/>
    <property type="match status" value="1"/>
</dbReference>
<dbReference type="OMA" id="YTCNWEG"/>
<dbReference type="InterPro" id="IPR013087">
    <property type="entry name" value="Znf_C2H2_type"/>
</dbReference>
<dbReference type="PROSITE" id="PS00028">
    <property type="entry name" value="ZINC_FINGER_C2H2_1"/>
    <property type="match status" value="3"/>
</dbReference>
<dbReference type="GO" id="GO:0000981">
    <property type="term" value="F:DNA-binding transcription factor activity, RNA polymerase II-specific"/>
    <property type="evidence" value="ECO:0007669"/>
    <property type="project" value="TreeGrafter"/>
</dbReference>
<protein>
    <recommendedName>
        <fullName evidence="13">C2H2-type domain-containing protein</fullName>
    </recommendedName>
</protein>
<dbReference type="PROSITE" id="PS50157">
    <property type="entry name" value="ZINC_FINGER_C2H2_2"/>
    <property type="match status" value="3"/>
</dbReference>
<keyword evidence="9" id="KW-0804">Transcription</keyword>
<feature type="region of interest" description="Disordered" evidence="12">
    <location>
        <begin position="1"/>
        <end position="27"/>
    </location>
</feature>
<feature type="domain" description="C2H2-type" evidence="13">
    <location>
        <begin position="83"/>
        <end position="110"/>
    </location>
</feature>
<evidence type="ECO:0000256" key="5">
    <source>
        <dbReference type="ARBA" id="ARBA00022771"/>
    </source>
</evidence>
<accession>A0A3Q2DDY0</accession>
<proteinExistence type="inferred from homology"/>
<dbReference type="InterPro" id="IPR036236">
    <property type="entry name" value="Znf_C2H2_sf"/>
</dbReference>
<dbReference type="GO" id="GO:0003677">
    <property type="term" value="F:DNA binding"/>
    <property type="evidence" value="ECO:0007669"/>
    <property type="project" value="UniProtKB-KW"/>
</dbReference>
<feature type="domain" description="C2H2-type" evidence="13">
    <location>
        <begin position="111"/>
        <end position="134"/>
    </location>
</feature>
<evidence type="ECO:0000256" key="8">
    <source>
        <dbReference type="ARBA" id="ARBA00023125"/>
    </source>
</evidence>
<evidence type="ECO:0000313" key="14">
    <source>
        <dbReference type="Ensembl" id="ENSCVAP00000017102.1"/>
    </source>
</evidence>
<dbReference type="GO" id="GO:0008270">
    <property type="term" value="F:zinc ion binding"/>
    <property type="evidence" value="ECO:0007669"/>
    <property type="project" value="UniProtKB-KW"/>
</dbReference>
<keyword evidence="7" id="KW-0805">Transcription regulation</keyword>
<feature type="domain" description="C2H2-type" evidence="13">
    <location>
        <begin position="55"/>
        <end position="82"/>
    </location>
</feature>
<reference evidence="14" key="2">
    <citation type="submission" date="2025-09" db="UniProtKB">
        <authorList>
            <consortium name="Ensembl"/>
        </authorList>
    </citation>
    <scope>IDENTIFICATION</scope>
</reference>
<evidence type="ECO:0000256" key="11">
    <source>
        <dbReference type="PROSITE-ProRule" id="PRU00042"/>
    </source>
</evidence>
<evidence type="ECO:0000256" key="6">
    <source>
        <dbReference type="ARBA" id="ARBA00022833"/>
    </source>
</evidence>
<dbReference type="Ensembl" id="ENSCVAT00000025660.1">
    <property type="protein sequence ID" value="ENSCVAP00000017102.1"/>
    <property type="gene ID" value="ENSCVAG00000020141.1"/>
</dbReference>
<evidence type="ECO:0000313" key="15">
    <source>
        <dbReference type="Proteomes" id="UP000265020"/>
    </source>
</evidence>
<sequence length="157" mass="17866">METFTPQEVDLRGRTQRTEHPSFHRPPIVENTDLEVSSSAVSDIQSQTDTKQRPFKCEICGRTLKNKYIMKQHYITHTEEKPFSCKTCGKGFSRVASLKDHIKTHTGEKPFPCKTCGKCFTQMTTLIGHIRTHTVISMSCICSTQPLKQMSPIFTVN</sequence>
<keyword evidence="3" id="KW-0479">Metal-binding</keyword>
<comment type="similarity">
    <text evidence="2">Belongs to the krueppel C2H2-type zinc-finger protein family.</text>
</comment>
<evidence type="ECO:0000256" key="1">
    <source>
        <dbReference type="ARBA" id="ARBA00004123"/>
    </source>
</evidence>
<dbReference type="SMART" id="SM00355">
    <property type="entry name" value="ZnF_C2H2"/>
    <property type="match status" value="3"/>
</dbReference>
<feature type="compositionally biased region" description="Basic and acidic residues" evidence="12">
    <location>
        <begin position="9"/>
        <end position="22"/>
    </location>
</feature>
<dbReference type="FunFam" id="3.30.160.60:FF:000446">
    <property type="entry name" value="Zinc finger protein"/>
    <property type="match status" value="1"/>
</dbReference>
<dbReference type="GeneTree" id="ENSGT01150000286939"/>
<dbReference type="Gene3D" id="3.30.160.60">
    <property type="entry name" value="Classic Zinc Finger"/>
    <property type="match status" value="3"/>
</dbReference>
<keyword evidence="15" id="KW-1185">Reference proteome</keyword>
<evidence type="ECO:0000256" key="2">
    <source>
        <dbReference type="ARBA" id="ARBA00006991"/>
    </source>
</evidence>
<dbReference type="SUPFAM" id="SSF57667">
    <property type="entry name" value="beta-beta-alpha zinc fingers"/>
    <property type="match status" value="2"/>
</dbReference>
<evidence type="ECO:0000256" key="9">
    <source>
        <dbReference type="ARBA" id="ARBA00023163"/>
    </source>
</evidence>
<evidence type="ECO:0000256" key="12">
    <source>
        <dbReference type="SAM" id="MobiDB-lite"/>
    </source>
</evidence>
<keyword evidence="5 11" id="KW-0863">Zinc-finger</keyword>
<keyword evidence="8" id="KW-0238">DNA-binding</keyword>
<evidence type="ECO:0000256" key="10">
    <source>
        <dbReference type="ARBA" id="ARBA00023242"/>
    </source>
</evidence>
<evidence type="ECO:0000256" key="4">
    <source>
        <dbReference type="ARBA" id="ARBA00022737"/>
    </source>
</evidence>
<organism evidence="14 15">
    <name type="scientific">Cyprinodon variegatus</name>
    <name type="common">Sheepshead minnow</name>
    <dbReference type="NCBI Taxonomy" id="28743"/>
    <lineage>
        <taxon>Eukaryota</taxon>
        <taxon>Metazoa</taxon>
        <taxon>Chordata</taxon>
        <taxon>Craniata</taxon>
        <taxon>Vertebrata</taxon>
        <taxon>Euteleostomi</taxon>
        <taxon>Actinopterygii</taxon>
        <taxon>Neopterygii</taxon>
        <taxon>Teleostei</taxon>
        <taxon>Neoteleostei</taxon>
        <taxon>Acanthomorphata</taxon>
        <taxon>Ovalentaria</taxon>
        <taxon>Atherinomorphae</taxon>
        <taxon>Cyprinodontiformes</taxon>
        <taxon>Cyprinodontidae</taxon>
        <taxon>Cyprinodon</taxon>
    </lineage>
</organism>
<evidence type="ECO:0000259" key="13">
    <source>
        <dbReference type="PROSITE" id="PS50157"/>
    </source>
</evidence>
<dbReference type="Proteomes" id="UP000265020">
    <property type="component" value="Unassembled WGS sequence"/>
</dbReference>